<organism evidence="8 9">
    <name type="scientific">Actinokineospora diospyrosa</name>
    <dbReference type="NCBI Taxonomy" id="103728"/>
    <lineage>
        <taxon>Bacteria</taxon>
        <taxon>Bacillati</taxon>
        <taxon>Actinomycetota</taxon>
        <taxon>Actinomycetes</taxon>
        <taxon>Pseudonocardiales</taxon>
        <taxon>Pseudonocardiaceae</taxon>
        <taxon>Actinokineospora</taxon>
    </lineage>
</organism>
<accession>A0ABT1IEE4</accession>
<protein>
    <submittedName>
        <fullName evidence="8">Methyl-accepting chemotaxis protein</fullName>
    </submittedName>
</protein>
<evidence type="ECO:0000256" key="2">
    <source>
        <dbReference type="ARBA" id="ARBA00022989"/>
    </source>
</evidence>
<comment type="similarity">
    <text evidence="4">Belongs to the methyl-accepting chemotaxis (MCP) protein family.</text>
</comment>
<dbReference type="Proteomes" id="UP001205185">
    <property type="component" value="Unassembled WGS sequence"/>
</dbReference>
<dbReference type="SMART" id="SM00283">
    <property type="entry name" value="MA"/>
    <property type="match status" value="1"/>
</dbReference>
<evidence type="ECO:0000259" key="6">
    <source>
        <dbReference type="PROSITE" id="PS50111"/>
    </source>
</evidence>
<dbReference type="InterPro" id="IPR004090">
    <property type="entry name" value="Chemotax_Me-accpt_rcpt"/>
</dbReference>
<keyword evidence="2" id="KW-0472">Membrane</keyword>
<dbReference type="SUPFAM" id="SSF58104">
    <property type="entry name" value="Methyl-accepting chemotaxis protein (MCP) signaling domain"/>
    <property type="match status" value="1"/>
</dbReference>
<evidence type="ECO:0000313" key="9">
    <source>
        <dbReference type="Proteomes" id="UP001205185"/>
    </source>
</evidence>
<dbReference type="PROSITE" id="PS50111">
    <property type="entry name" value="CHEMOTAXIS_TRANSDUC_2"/>
    <property type="match status" value="1"/>
</dbReference>
<reference evidence="8 9" key="1">
    <citation type="submission" date="2022-06" db="EMBL/GenBank/DDBJ databases">
        <title>Genomic Encyclopedia of Archaeal and Bacterial Type Strains, Phase II (KMG-II): from individual species to whole genera.</title>
        <authorList>
            <person name="Goeker M."/>
        </authorList>
    </citation>
    <scope>NUCLEOTIDE SEQUENCE [LARGE SCALE GENOMIC DNA]</scope>
    <source>
        <strain evidence="8 9">DSM 44255</strain>
    </source>
</reference>
<dbReference type="Pfam" id="PF00672">
    <property type="entry name" value="HAMP"/>
    <property type="match status" value="1"/>
</dbReference>
<dbReference type="InterPro" id="IPR003660">
    <property type="entry name" value="HAMP_dom"/>
</dbReference>
<dbReference type="SMART" id="SM00304">
    <property type="entry name" value="HAMP"/>
    <property type="match status" value="1"/>
</dbReference>
<gene>
    <name evidence="8" type="ORF">LV75_003515</name>
</gene>
<evidence type="ECO:0000256" key="1">
    <source>
        <dbReference type="ARBA" id="ARBA00022692"/>
    </source>
</evidence>
<feature type="domain" description="Methyl-accepting transducer" evidence="6">
    <location>
        <begin position="267"/>
        <end position="496"/>
    </location>
</feature>
<evidence type="ECO:0000256" key="5">
    <source>
        <dbReference type="PROSITE-ProRule" id="PRU00284"/>
    </source>
</evidence>
<feature type="domain" description="HAMP" evidence="7">
    <location>
        <begin position="210"/>
        <end position="262"/>
    </location>
</feature>
<dbReference type="CDD" id="cd06225">
    <property type="entry name" value="HAMP"/>
    <property type="match status" value="1"/>
</dbReference>
<dbReference type="InterPro" id="IPR024478">
    <property type="entry name" value="HlyB_4HB_MCP"/>
</dbReference>
<dbReference type="RefSeq" id="WP_253887962.1">
    <property type="nucleotide sequence ID" value="NZ_BAAAVB010000014.1"/>
</dbReference>
<name>A0ABT1IEE4_9PSEU</name>
<keyword evidence="2" id="KW-1133">Transmembrane helix</keyword>
<dbReference type="Pfam" id="PF12729">
    <property type="entry name" value="4HB_MCP_1"/>
    <property type="match status" value="1"/>
</dbReference>
<dbReference type="PANTHER" id="PTHR32089:SF112">
    <property type="entry name" value="LYSOZYME-LIKE PROTEIN-RELATED"/>
    <property type="match status" value="1"/>
</dbReference>
<dbReference type="PROSITE" id="PS50885">
    <property type="entry name" value="HAMP"/>
    <property type="match status" value="1"/>
</dbReference>
<evidence type="ECO:0000259" key="7">
    <source>
        <dbReference type="PROSITE" id="PS50885"/>
    </source>
</evidence>
<dbReference type="PANTHER" id="PTHR32089">
    <property type="entry name" value="METHYL-ACCEPTING CHEMOTAXIS PROTEIN MCPB"/>
    <property type="match status" value="1"/>
</dbReference>
<proteinExistence type="inferred from homology"/>
<dbReference type="Gene3D" id="1.10.287.950">
    <property type="entry name" value="Methyl-accepting chemotaxis protein"/>
    <property type="match status" value="1"/>
</dbReference>
<dbReference type="InterPro" id="IPR004089">
    <property type="entry name" value="MCPsignal_dom"/>
</dbReference>
<keyword evidence="9" id="KW-1185">Reference proteome</keyword>
<dbReference type="PRINTS" id="PR00260">
    <property type="entry name" value="CHEMTRNSDUCR"/>
</dbReference>
<keyword evidence="1" id="KW-0812">Transmembrane</keyword>
<evidence type="ECO:0000313" key="8">
    <source>
        <dbReference type="EMBL" id="MCP2271003.1"/>
    </source>
</evidence>
<sequence length="526" mass="53915">MRVLENRSVRAKIMTVLGVAAVGIVAAAVSSHSALETMDAKTAALYAEGVAAGQQESLVHQQEIKVRMDLMAHVAAPPAERAAWEKAITADEAELDAAVAQYSKLTGSAADLQPFVAAWARVRTQYTQVLLPAARAGDTAAWWSAYSQQVAPTIKQAATALDELEARRAGQGAVWRADAESAASTGEFVMWLVLALALLAAGALGLVVTRRIVGPLVAMADALRAFSRGDLTARVSVSGRDELGRMAETLNEAVSTVGETLGEIERSAGELRGASGRVAAASGRMAKDAEAGRARSGEVTGSAASVTRNVQTVAAGSEQMSAAVGAIAESAGHAVRVVERAVVAARGTAETISRLGTSSEQIGAVVKAITSIAEQTNLLALNATIEAARAGAAGRGFAVVASEVKELAQETARATEDISRRVEAIQADTGAAVAAIAEINGIIGEVNNHQLTIAAAVEEQEATTGEMNRSLSAAATGSSEISAHIQEVAAVAESVAAGAGETKGAARELSLLSARLNGLVSRFRVE</sequence>
<evidence type="ECO:0000256" key="3">
    <source>
        <dbReference type="ARBA" id="ARBA00023224"/>
    </source>
</evidence>
<dbReference type="EMBL" id="JAMTCO010000008">
    <property type="protein sequence ID" value="MCP2271003.1"/>
    <property type="molecule type" value="Genomic_DNA"/>
</dbReference>
<comment type="caution">
    <text evidence="8">The sequence shown here is derived from an EMBL/GenBank/DDBJ whole genome shotgun (WGS) entry which is preliminary data.</text>
</comment>
<keyword evidence="3 5" id="KW-0807">Transducer</keyword>
<evidence type="ECO:0000256" key="4">
    <source>
        <dbReference type="ARBA" id="ARBA00029447"/>
    </source>
</evidence>
<dbReference type="Pfam" id="PF00015">
    <property type="entry name" value="MCPsignal"/>
    <property type="match status" value="1"/>
</dbReference>